<protein>
    <recommendedName>
        <fullName evidence="2">NAD-dependent epimerase/dehydratase domain-containing protein</fullName>
    </recommendedName>
</protein>
<gene>
    <name evidence="3" type="ORF">PAECIP111802_00205</name>
</gene>
<dbReference type="Pfam" id="PF01370">
    <property type="entry name" value="Epimerase"/>
    <property type="match status" value="1"/>
</dbReference>
<evidence type="ECO:0000313" key="4">
    <source>
        <dbReference type="Proteomes" id="UP000730618"/>
    </source>
</evidence>
<dbReference type="InterPro" id="IPR001509">
    <property type="entry name" value="Epimerase_deHydtase"/>
</dbReference>
<evidence type="ECO:0000256" key="1">
    <source>
        <dbReference type="SAM" id="MobiDB-lite"/>
    </source>
</evidence>
<feature type="domain" description="NAD-dependent epimerase/dehydratase" evidence="2">
    <location>
        <begin position="3"/>
        <end position="40"/>
    </location>
</feature>
<evidence type="ECO:0000313" key="3">
    <source>
        <dbReference type="EMBL" id="CAG7615729.1"/>
    </source>
</evidence>
<reference evidence="3 4" key="1">
    <citation type="submission" date="2021-06" db="EMBL/GenBank/DDBJ databases">
        <authorList>
            <person name="Criscuolo A."/>
        </authorList>
    </citation>
    <scope>NUCLEOTIDE SEQUENCE [LARGE SCALE GENOMIC DNA]</scope>
    <source>
        <strain evidence="4">CIP 111802</strain>
    </source>
</reference>
<proteinExistence type="predicted"/>
<evidence type="ECO:0000259" key="2">
    <source>
        <dbReference type="Pfam" id="PF01370"/>
    </source>
</evidence>
<dbReference type="RefSeq" id="WP_377516542.1">
    <property type="nucleotide sequence ID" value="NZ_CAJVCE010000001.1"/>
</dbReference>
<keyword evidence="4" id="KW-1185">Reference proteome</keyword>
<comment type="caution">
    <text evidence="3">The sequence shown here is derived from an EMBL/GenBank/DDBJ whole genome shotgun (WGS) entry which is preliminary data.</text>
</comment>
<dbReference type="Proteomes" id="UP000730618">
    <property type="component" value="Unassembled WGS sequence"/>
</dbReference>
<accession>A0ABM8VA99</accession>
<sequence>MTILVTGATGNVGRHIVDQLVHSGQRGRARSRNPANANFPEGVGSYRRTSAGAHAEKGSSGRCHRFRPRLACK</sequence>
<dbReference type="EMBL" id="CAJVCE010000001">
    <property type="protein sequence ID" value="CAG7615729.1"/>
    <property type="molecule type" value="Genomic_DNA"/>
</dbReference>
<organism evidence="3 4">
    <name type="scientific">Paenibacillus allorhizosphaerae</name>
    <dbReference type="NCBI Taxonomy" id="2849866"/>
    <lineage>
        <taxon>Bacteria</taxon>
        <taxon>Bacillati</taxon>
        <taxon>Bacillota</taxon>
        <taxon>Bacilli</taxon>
        <taxon>Bacillales</taxon>
        <taxon>Paenibacillaceae</taxon>
        <taxon>Paenibacillus</taxon>
    </lineage>
</organism>
<feature type="region of interest" description="Disordered" evidence="1">
    <location>
        <begin position="22"/>
        <end position="62"/>
    </location>
</feature>
<name>A0ABM8VA99_9BACL</name>